<reference evidence="1 2" key="1">
    <citation type="submission" date="2023-09" db="EMBL/GenBank/DDBJ databases">
        <title>Multi-omics analysis of a traditional fermented food reveals byproduct-associated fungal strains for waste-to-food upcycling.</title>
        <authorList>
            <consortium name="Lawrence Berkeley National Laboratory"/>
            <person name="Rekdal V.M."/>
            <person name="Villalobos-Escobedo J.M."/>
            <person name="Rodriguez-Valeron N."/>
            <person name="Garcia M.O."/>
            <person name="Vasquez D.P."/>
            <person name="Damayanti I."/>
            <person name="Sorensen P.M."/>
            <person name="Baidoo E.E."/>
            <person name="De Carvalho A.C."/>
            <person name="Riley R."/>
            <person name="Lipzen A."/>
            <person name="He G."/>
            <person name="Yan M."/>
            <person name="Haridas S."/>
            <person name="Daum C."/>
            <person name="Yoshinaga Y."/>
            <person name="Ng V."/>
            <person name="Grigoriev I.V."/>
            <person name="Munk R."/>
            <person name="Nuraida L."/>
            <person name="Wijaya C.H."/>
            <person name="Morales P.-C."/>
            <person name="Keasling J.D."/>
        </authorList>
    </citation>
    <scope>NUCLEOTIDE SEQUENCE [LARGE SCALE GENOMIC DNA]</scope>
    <source>
        <strain evidence="1 2">FGSC 2613</strain>
    </source>
</reference>
<comment type="caution">
    <text evidence="1">The sequence shown here is derived from an EMBL/GenBank/DDBJ whole genome shotgun (WGS) entry which is preliminary data.</text>
</comment>
<evidence type="ECO:0000313" key="2">
    <source>
        <dbReference type="Proteomes" id="UP001451303"/>
    </source>
</evidence>
<keyword evidence="2" id="KW-1185">Reference proteome</keyword>
<protein>
    <submittedName>
        <fullName evidence="1">Uncharacterized protein</fullName>
    </submittedName>
</protein>
<name>A0ABR3D0W7_NEUIN</name>
<sequence>MEWLLKRGRGLLPYCLVGYILDGVQPAVRLGLRLTDGGKAAVKVRAAKKMLPQCHFQVSQQASAAMSAWPIMASDNSS</sequence>
<accession>A0ABR3D0W7</accession>
<gene>
    <name evidence="1" type="ORF">QR685DRAFT_576405</name>
</gene>
<organism evidence="1 2">
    <name type="scientific">Neurospora intermedia</name>
    <dbReference type="NCBI Taxonomy" id="5142"/>
    <lineage>
        <taxon>Eukaryota</taxon>
        <taxon>Fungi</taxon>
        <taxon>Dikarya</taxon>
        <taxon>Ascomycota</taxon>
        <taxon>Pezizomycotina</taxon>
        <taxon>Sordariomycetes</taxon>
        <taxon>Sordariomycetidae</taxon>
        <taxon>Sordariales</taxon>
        <taxon>Sordariaceae</taxon>
        <taxon>Neurospora</taxon>
    </lineage>
</organism>
<dbReference type="Proteomes" id="UP001451303">
    <property type="component" value="Unassembled WGS sequence"/>
</dbReference>
<proteinExistence type="predicted"/>
<dbReference type="EMBL" id="JAVLET010000018">
    <property type="protein sequence ID" value="KAL0465306.1"/>
    <property type="molecule type" value="Genomic_DNA"/>
</dbReference>
<evidence type="ECO:0000313" key="1">
    <source>
        <dbReference type="EMBL" id="KAL0465306.1"/>
    </source>
</evidence>